<evidence type="ECO:0000313" key="1">
    <source>
        <dbReference type="EMBL" id="KAE8676639.1"/>
    </source>
</evidence>
<name>A0A6A2YGW1_HIBSY</name>
<dbReference type="PANTHER" id="PTHR36811">
    <property type="entry name" value="OS08G0444440 PROTEIN"/>
    <property type="match status" value="1"/>
</dbReference>
<protein>
    <submittedName>
        <fullName evidence="1">Uncharacterized protein</fullName>
    </submittedName>
</protein>
<comment type="caution">
    <text evidence="1">The sequence shown here is derived from an EMBL/GenBank/DDBJ whole genome shotgun (WGS) entry which is preliminary data.</text>
</comment>
<evidence type="ECO:0000313" key="2">
    <source>
        <dbReference type="Proteomes" id="UP000436088"/>
    </source>
</evidence>
<keyword evidence="2" id="KW-1185">Reference proteome</keyword>
<dbReference type="Proteomes" id="UP000436088">
    <property type="component" value="Unassembled WGS sequence"/>
</dbReference>
<accession>A0A6A2YGW1</accession>
<reference evidence="1" key="1">
    <citation type="submission" date="2019-09" db="EMBL/GenBank/DDBJ databases">
        <title>Draft genome information of white flower Hibiscus syriacus.</title>
        <authorList>
            <person name="Kim Y.-M."/>
        </authorList>
    </citation>
    <scope>NUCLEOTIDE SEQUENCE [LARGE SCALE GENOMIC DNA]</scope>
    <source>
        <strain evidence="1">YM2019G1</strain>
    </source>
</reference>
<gene>
    <name evidence="1" type="ORF">F3Y22_tig00111582pilonHSYRG00178</name>
</gene>
<sequence>MEKFKRLPLGVQKKTTSTKQITKKKKLFSNVLNYLKSDCCMFAPLLYPSLSGLKSKEPIKENKKTRVLKMVGNREITVETAMRTLTTESANATAEKQPCEDAPRAVLGHGETVKHMVYHQRRRCSTPVSAGGILKLLQMLHCLLFSFIVES</sequence>
<dbReference type="AlphaFoldDB" id="A0A6A2YGW1"/>
<proteinExistence type="predicted"/>
<dbReference type="EMBL" id="VEPZ02001375">
    <property type="protein sequence ID" value="KAE8676639.1"/>
    <property type="molecule type" value="Genomic_DNA"/>
</dbReference>
<dbReference type="PANTHER" id="PTHR36811:SF2">
    <property type="entry name" value="OS08G0444440 PROTEIN"/>
    <property type="match status" value="1"/>
</dbReference>
<organism evidence="1 2">
    <name type="scientific">Hibiscus syriacus</name>
    <name type="common">Rose of Sharon</name>
    <dbReference type="NCBI Taxonomy" id="106335"/>
    <lineage>
        <taxon>Eukaryota</taxon>
        <taxon>Viridiplantae</taxon>
        <taxon>Streptophyta</taxon>
        <taxon>Embryophyta</taxon>
        <taxon>Tracheophyta</taxon>
        <taxon>Spermatophyta</taxon>
        <taxon>Magnoliopsida</taxon>
        <taxon>eudicotyledons</taxon>
        <taxon>Gunneridae</taxon>
        <taxon>Pentapetalae</taxon>
        <taxon>rosids</taxon>
        <taxon>malvids</taxon>
        <taxon>Malvales</taxon>
        <taxon>Malvaceae</taxon>
        <taxon>Malvoideae</taxon>
        <taxon>Hibiscus</taxon>
    </lineage>
</organism>